<evidence type="ECO:0000256" key="1">
    <source>
        <dbReference type="ARBA" id="ARBA00007637"/>
    </source>
</evidence>
<dbReference type="InterPro" id="IPR013445">
    <property type="entry name" value="CDP_4_6_deHydtase"/>
</dbReference>
<gene>
    <name evidence="3" type="ORF">S01H4_21976</name>
</gene>
<comment type="caution">
    <text evidence="3">The sequence shown here is derived from an EMBL/GenBank/DDBJ whole genome shotgun (WGS) entry which is preliminary data.</text>
</comment>
<comment type="similarity">
    <text evidence="1">Belongs to the NAD(P)-dependent epimerase/dehydratase family.</text>
</comment>
<dbReference type="SUPFAM" id="SSF51735">
    <property type="entry name" value="NAD(P)-binding Rossmann-fold domains"/>
    <property type="match status" value="1"/>
</dbReference>
<protein>
    <recommendedName>
        <fullName evidence="2">NAD-dependent epimerase/dehydratase domain-containing protein</fullName>
    </recommendedName>
</protein>
<dbReference type="InterPro" id="IPR001509">
    <property type="entry name" value="Epimerase_deHydtase"/>
</dbReference>
<dbReference type="Gene3D" id="3.40.50.720">
    <property type="entry name" value="NAD(P)-binding Rossmann-like Domain"/>
    <property type="match status" value="1"/>
</dbReference>
<dbReference type="Gene3D" id="3.90.25.10">
    <property type="entry name" value="UDP-galactose 4-epimerase, domain 1"/>
    <property type="match status" value="1"/>
</dbReference>
<dbReference type="PANTHER" id="PTHR43000">
    <property type="entry name" value="DTDP-D-GLUCOSE 4,6-DEHYDRATASE-RELATED"/>
    <property type="match status" value="1"/>
</dbReference>
<dbReference type="NCBIfam" id="TIGR02622">
    <property type="entry name" value="CDP_4_6_dhtase"/>
    <property type="match status" value="1"/>
</dbReference>
<name>X1CI51_9ZZZZ</name>
<feature type="domain" description="NAD-dependent epimerase/dehydratase" evidence="2">
    <location>
        <begin position="13"/>
        <end position="254"/>
    </location>
</feature>
<evidence type="ECO:0000313" key="3">
    <source>
        <dbReference type="EMBL" id="GAG83926.1"/>
    </source>
</evidence>
<dbReference type="EMBL" id="BART01010011">
    <property type="protein sequence ID" value="GAG83926.1"/>
    <property type="molecule type" value="Genomic_DNA"/>
</dbReference>
<evidence type="ECO:0000259" key="2">
    <source>
        <dbReference type="Pfam" id="PF01370"/>
    </source>
</evidence>
<dbReference type="Pfam" id="PF01370">
    <property type="entry name" value="Epimerase"/>
    <property type="match status" value="1"/>
</dbReference>
<dbReference type="InterPro" id="IPR036291">
    <property type="entry name" value="NAD(P)-bd_dom_sf"/>
</dbReference>
<dbReference type="AlphaFoldDB" id="X1CI51"/>
<sequence>MIQFADIYNNKKVLVTGHTGFKGSWLCLWLKKMGAHVTGYALQPETVPNHFNLLSLGVSSVIGDIRNFEKVKDVFETVKPEIVFHLAAQPLVRRSYRDPRETYETNIMGTVNVYEAARQCDSVRAIVCVTSDKVYENREWLWGYRENDPVGGYDPYSSSKGCTEIITSSYRNSFFNQEQSGRKRSLLLASVRAGNVIGGGDWAEDRIIPDIMRATARSETVIIRNPLSTRPWQHVLEPLSGYLLVGQKLFEGQKSFAEAWNFGPLEEGATTVENVVERIKKNWDRVSYVLSEGTSSSHEANYLKVDCS</sequence>
<proteinExistence type="inferred from homology"/>
<dbReference type="CDD" id="cd05252">
    <property type="entry name" value="CDP_GD_SDR_e"/>
    <property type="match status" value="1"/>
</dbReference>
<reference evidence="3" key="1">
    <citation type="journal article" date="2014" name="Front. Microbiol.">
        <title>High frequency of phylogenetically diverse reductive dehalogenase-homologous genes in deep subseafloor sedimentary metagenomes.</title>
        <authorList>
            <person name="Kawai M."/>
            <person name="Futagami T."/>
            <person name="Toyoda A."/>
            <person name="Takaki Y."/>
            <person name="Nishi S."/>
            <person name="Hori S."/>
            <person name="Arai W."/>
            <person name="Tsubouchi T."/>
            <person name="Morono Y."/>
            <person name="Uchiyama I."/>
            <person name="Ito T."/>
            <person name="Fujiyama A."/>
            <person name="Inagaki F."/>
            <person name="Takami H."/>
        </authorList>
    </citation>
    <scope>NUCLEOTIDE SEQUENCE</scope>
    <source>
        <strain evidence="3">Expedition CK06-06</strain>
    </source>
</reference>
<organism evidence="3">
    <name type="scientific">marine sediment metagenome</name>
    <dbReference type="NCBI Taxonomy" id="412755"/>
    <lineage>
        <taxon>unclassified sequences</taxon>
        <taxon>metagenomes</taxon>
        <taxon>ecological metagenomes</taxon>
    </lineage>
</organism>
<feature type="non-terminal residue" evidence="3">
    <location>
        <position position="308"/>
    </location>
</feature>
<accession>X1CI51</accession>